<comment type="cofactor">
    <cofactor evidence="1">
        <name>heme b</name>
        <dbReference type="ChEBI" id="CHEBI:60344"/>
    </cofactor>
</comment>
<dbReference type="PANTHER" id="PTHR46902:SF1">
    <property type="entry name" value="DOMON DOMAIN-CONTAINING PROTEIN FRRS1L"/>
    <property type="match status" value="1"/>
</dbReference>
<feature type="transmembrane region" description="Helical" evidence="8">
    <location>
        <begin position="261"/>
        <end position="282"/>
    </location>
</feature>
<feature type="transmembrane region" description="Helical" evidence="8">
    <location>
        <begin position="327"/>
        <end position="348"/>
    </location>
</feature>
<feature type="domain" description="DOMON" evidence="9">
    <location>
        <begin position="121"/>
        <end position="236"/>
    </location>
</feature>
<keyword evidence="11" id="KW-1185">Reference proteome</keyword>
<keyword evidence="7 8" id="KW-0472">Membrane</keyword>
<keyword evidence="3" id="KW-0813">Transport</keyword>
<dbReference type="GO" id="GO:0099072">
    <property type="term" value="P:regulation of postsynaptic membrane neurotransmitter receptor levels"/>
    <property type="evidence" value="ECO:0007669"/>
    <property type="project" value="TreeGrafter"/>
</dbReference>
<dbReference type="STRING" id="28743.ENSCVAP00000032355"/>
<dbReference type="CDD" id="cd08760">
    <property type="entry name" value="Cyt_b561_FRRS1_like"/>
    <property type="match status" value="1"/>
</dbReference>
<keyword evidence="6 8" id="KW-1133">Transmembrane helix</keyword>
<dbReference type="CDD" id="cd09628">
    <property type="entry name" value="DOMON_SDR_2_like"/>
    <property type="match status" value="1"/>
</dbReference>
<evidence type="ECO:0000256" key="7">
    <source>
        <dbReference type="ARBA" id="ARBA00023136"/>
    </source>
</evidence>
<sequence>SDGVCSSNRTGENGSGGYFSGLVSDSCVDMSPHHVGSPQTTASPFTVSVEQSGFRPGEDVTGESLIAAVSHTSDSAKTNIQVKWKPDSVGSIEATITSAGCGDSKVCFSRPAGCDPATGSLCYFMSAQVLPGGSAVRYEMTGTADGYVAFGFSDDQMMGNDDIYICGIDRTGLMGVQRAFSTGRTAPQVQPLGNVSDVTASSQNGVLSCSFTSRNPISTQRSSGYSSLFYLLFAYGNSRNGKEILGVNTCSTVQLSNCSPGALMLIAWMTTGPLGMMLARFLKGAGEGVKLFGKDLWFVVSENHVTVAATITAFVLAFVFVNGWAEGAHSVLGCLVLILALIQPTLALMRCGPQHRWRFLFNWGHSFIAASIHLLSVAAIFTGIQMMDGTTDRWLVKVMGGFAGWKALFYGLLELNRSWKLRTGEHLPHRLHSCVGVLLLMLYFLGNISFLVALLTGIGKMSFS</sequence>
<dbReference type="PROSITE" id="PS50836">
    <property type="entry name" value="DOMON"/>
    <property type="match status" value="1"/>
</dbReference>
<evidence type="ECO:0000313" key="11">
    <source>
        <dbReference type="Proteomes" id="UP000265020"/>
    </source>
</evidence>
<protein>
    <submittedName>
        <fullName evidence="10">Putative ferric-chelate reductase 1</fullName>
    </submittedName>
</protein>
<evidence type="ECO:0000256" key="6">
    <source>
        <dbReference type="ARBA" id="ARBA00022989"/>
    </source>
</evidence>
<comment type="subcellular location">
    <subcellularLocation>
        <location evidence="2">Membrane</location>
    </subcellularLocation>
</comment>
<feature type="transmembrane region" description="Helical" evidence="8">
    <location>
        <begin position="394"/>
        <end position="413"/>
    </location>
</feature>
<feature type="transmembrane region" description="Helical" evidence="8">
    <location>
        <begin position="434"/>
        <end position="458"/>
    </location>
</feature>
<name>A0A3Q2GR97_CYPVA</name>
<evidence type="ECO:0000256" key="3">
    <source>
        <dbReference type="ARBA" id="ARBA00022448"/>
    </source>
</evidence>
<dbReference type="OMA" id="WFHALNA"/>
<accession>A0A3Q2GR97</accession>
<keyword evidence="4 8" id="KW-0812">Transmembrane</keyword>
<organism evidence="10 11">
    <name type="scientific">Cyprinodon variegatus</name>
    <name type="common">Sheepshead minnow</name>
    <dbReference type="NCBI Taxonomy" id="28743"/>
    <lineage>
        <taxon>Eukaryota</taxon>
        <taxon>Metazoa</taxon>
        <taxon>Chordata</taxon>
        <taxon>Craniata</taxon>
        <taxon>Vertebrata</taxon>
        <taxon>Euteleostomi</taxon>
        <taxon>Actinopterygii</taxon>
        <taxon>Neopterygii</taxon>
        <taxon>Teleostei</taxon>
        <taxon>Neoteleostei</taxon>
        <taxon>Acanthomorphata</taxon>
        <taxon>Ovalentaria</taxon>
        <taxon>Atherinomorphae</taxon>
        <taxon>Cyprinodontiformes</taxon>
        <taxon>Cyprinodontidae</taxon>
        <taxon>Cyprinodon</taxon>
    </lineage>
</organism>
<evidence type="ECO:0000259" key="9">
    <source>
        <dbReference type="PROSITE" id="PS50836"/>
    </source>
</evidence>
<dbReference type="Pfam" id="PF03351">
    <property type="entry name" value="DOMON"/>
    <property type="match status" value="1"/>
</dbReference>
<dbReference type="Proteomes" id="UP000265020">
    <property type="component" value="Unassembled WGS sequence"/>
</dbReference>
<dbReference type="Ensembl" id="ENSCVAT00000028077.1">
    <property type="protein sequence ID" value="ENSCVAP00000032355.1"/>
    <property type="gene ID" value="ENSCVAG00000022334.1"/>
</dbReference>
<evidence type="ECO:0000256" key="1">
    <source>
        <dbReference type="ARBA" id="ARBA00001970"/>
    </source>
</evidence>
<dbReference type="PANTHER" id="PTHR46902">
    <property type="entry name" value="DOMON DOMAIN-CONTAINING PROTEIN FRRS1L"/>
    <property type="match status" value="1"/>
</dbReference>
<reference evidence="10" key="1">
    <citation type="submission" date="2025-08" db="UniProtKB">
        <authorList>
            <consortium name="Ensembl"/>
        </authorList>
    </citation>
    <scope>IDENTIFICATION</scope>
</reference>
<dbReference type="GO" id="GO:0016020">
    <property type="term" value="C:membrane"/>
    <property type="evidence" value="ECO:0007669"/>
    <property type="project" value="UniProtKB-SubCell"/>
</dbReference>
<keyword evidence="5" id="KW-0249">Electron transport</keyword>
<dbReference type="SMART" id="SM00665">
    <property type="entry name" value="B561"/>
    <property type="match status" value="1"/>
</dbReference>
<dbReference type="InterPro" id="IPR006593">
    <property type="entry name" value="Cyt_b561/ferric_Rdtase_TM"/>
</dbReference>
<feature type="transmembrane region" description="Helical" evidence="8">
    <location>
        <begin position="360"/>
        <end position="382"/>
    </location>
</feature>
<proteinExistence type="predicted"/>
<reference evidence="10" key="2">
    <citation type="submission" date="2025-09" db="UniProtKB">
        <authorList>
            <consortium name="Ensembl"/>
        </authorList>
    </citation>
    <scope>IDENTIFICATION</scope>
</reference>
<feature type="transmembrane region" description="Helical" evidence="8">
    <location>
        <begin position="303"/>
        <end position="321"/>
    </location>
</feature>
<dbReference type="GeneTree" id="ENSGT00940000164178"/>
<evidence type="ECO:0000256" key="4">
    <source>
        <dbReference type="ARBA" id="ARBA00022692"/>
    </source>
</evidence>
<evidence type="ECO:0000256" key="2">
    <source>
        <dbReference type="ARBA" id="ARBA00004370"/>
    </source>
</evidence>
<dbReference type="InterPro" id="IPR042789">
    <property type="entry name" value="FRRS1L"/>
</dbReference>
<evidence type="ECO:0000256" key="8">
    <source>
        <dbReference type="SAM" id="Phobius"/>
    </source>
</evidence>
<dbReference type="Gene3D" id="1.20.120.1770">
    <property type="match status" value="1"/>
</dbReference>
<dbReference type="AlphaFoldDB" id="A0A3Q2GR97"/>
<dbReference type="GO" id="GO:1900449">
    <property type="term" value="P:regulation of glutamate receptor signaling pathway"/>
    <property type="evidence" value="ECO:0007669"/>
    <property type="project" value="InterPro"/>
</dbReference>
<dbReference type="SMART" id="SM00664">
    <property type="entry name" value="DoH"/>
    <property type="match status" value="1"/>
</dbReference>
<evidence type="ECO:0000313" key="10">
    <source>
        <dbReference type="Ensembl" id="ENSCVAP00000032355.1"/>
    </source>
</evidence>
<evidence type="ECO:0000256" key="5">
    <source>
        <dbReference type="ARBA" id="ARBA00022982"/>
    </source>
</evidence>
<dbReference type="InterPro" id="IPR005018">
    <property type="entry name" value="DOMON_domain"/>
</dbReference>